<dbReference type="Proteomes" id="UP000789390">
    <property type="component" value="Unassembled WGS sequence"/>
</dbReference>
<organism evidence="3 4">
    <name type="scientific">Daphnia galeata</name>
    <dbReference type="NCBI Taxonomy" id="27404"/>
    <lineage>
        <taxon>Eukaryota</taxon>
        <taxon>Metazoa</taxon>
        <taxon>Ecdysozoa</taxon>
        <taxon>Arthropoda</taxon>
        <taxon>Crustacea</taxon>
        <taxon>Branchiopoda</taxon>
        <taxon>Diplostraca</taxon>
        <taxon>Cladocera</taxon>
        <taxon>Anomopoda</taxon>
        <taxon>Daphniidae</taxon>
        <taxon>Daphnia</taxon>
    </lineage>
</organism>
<dbReference type="EMBL" id="CAKKLH010000044">
    <property type="protein sequence ID" value="CAH0100702.1"/>
    <property type="molecule type" value="Genomic_DNA"/>
</dbReference>
<feature type="region of interest" description="Disordered" evidence="1">
    <location>
        <begin position="530"/>
        <end position="556"/>
    </location>
</feature>
<evidence type="ECO:0000313" key="4">
    <source>
        <dbReference type="Proteomes" id="UP000789390"/>
    </source>
</evidence>
<evidence type="ECO:0000256" key="1">
    <source>
        <dbReference type="SAM" id="MobiDB-lite"/>
    </source>
</evidence>
<feature type="compositionally biased region" description="Polar residues" evidence="1">
    <location>
        <begin position="83"/>
        <end position="105"/>
    </location>
</feature>
<evidence type="ECO:0000259" key="2">
    <source>
        <dbReference type="Pfam" id="PF20209"/>
    </source>
</evidence>
<evidence type="ECO:0000313" key="3">
    <source>
        <dbReference type="EMBL" id="CAH0100702.1"/>
    </source>
</evidence>
<dbReference type="InterPro" id="IPR012340">
    <property type="entry name" value="NA-bd_OB-fold"/>
</dbReference>
<feature type="compositionally biased region" description="Basic and acidic residues" evidence="1">
    <location>
        <begin position="538"/>
        <end position="550"/>
    </location>
</feature>
<dbReference type="Pfam" id="PF20209">
    <property type="entry name" value="DUF6570"/>
    <property type="match status" value="1"/>
</dbReference>
<dbReference type="AlphaFoldDB" id="A0A8J2WIS4"/>
<dbReference type="InterPro" id="IPR046700">
    <property type="entry name" value="DUF6570"/>
</dbReference>
<dbReference type="SUPFAM" id="SSF50249">
    <property type="entry name" value="Nucleic acid-binding proteins"/>
    <property type="match status" value="1"/>
</dbReference>
<keyword evidence="4" id="KW-1185">Reference proteome</keyword>
<proteinExistence type="predicted"/>
<comment type="caution">
    <text evidence="3">The sequence shown here is derived from an EMBL/GenBank/DDBJ whole genome shotgun (WGS) entry which is preliminary data.</text>
</comment>
<dbReference type="Gene3D" id="2.40.50.140">
    <property type="entry name" value="Nucleic acid-binding proteins"/>
    <property type="match status" value="1"/>
</dbReference>
<dbReference type="OrthoDB" id="3202965at2759"/>
<sequence length="807" mass="89903">MPRRKGIDNNSNNNSLELSKLLKQQNTIAKQKLIVYSRKGTGKTQNIDLLQERIPSCSMLINNSIDNLIPVIDSEQSVKSSLGSSRIVHKNNQSETPTPTSSNKSVRIPVNESIEYVAVSSYGFEDESRKRRLSDNNYKAKKHCAGISITDLFRDQRMESEPEETPLDLPNVPIQQINLNPTATLKSSVPLLTSGISFVDQHNSLANSSVERRKKTTNQCVYTPEELEQLDLAGLPEPKTKEQLNEIMRLFHAAVHEPDVVCCVCDQFLRISESELVSSSCLPTAFFEQLQPPTGKNGDADVLHPQLLHQYDVSEFFPNERNRFANLLLSSRGIEEHRITCTPDGISECDCQPFLRMCKKTCFDCLKRNALPKLAIANGNWFGQLPEQLRNMTLGTRSLLRPVHNSGHLVAYSSKNYIGGTSITGHIYSNRLDTPLVRMSLPLQPSEVPVRVVVVSPFSKDETIIQKAKIAAMKKNYIINPQAIEQTLKFWKEVDNKVMAEIEFSNANFDQLPINNVSPDMFIMTDKDNEETDAELDESSHDNTEEKEHTSGGTSLLRNNKEVEEIVITAATVTIGGDSPGESNVHGKVVEALSGNKTRTPTTLRSISLICYLSAEVEQAKQDGLNINALDHQVAVGKVYAITKAKVQRGYGKTKAGYHSCELVFYKHSQFELLENEDDYVPPVESFHSLSEVDSGKFEIDSSINVLGVMSAVGSMQNLGMKKDDGTVRDTNFLEVPVTFWGPAAKDIRRYSCGSAIQLKGAVVISREGRFALKATAVTDIEVDPKTHEAEQLIRWFSGGKKRRNNN</sequence>
<protein>
    <recommendedName>
        <fullName evidence="2">DUF6570 domain-containing protein</fullName>
    </recommendedName>
</protein>
<accession>A0A8J2WIS4</accession>
<reference evidence="3" key="1">
    <citation type="submission" date="2021-11" db="EMBL/GenBank/DDBJ databases">
        <authorList>
            <person name="Schell T."/>
        </authorList>
    </citation>
    <scope>NUCLEOTIDE SEQUENCE</scope>
    <source>
        <strain evidence="3">M5</strain>
    </source>
</reference>
<name>A0A8J2WIS4_9CRUS</name>
<gene>
    <name evidence="3" type="ORF">DGAL_LOCUS2990</name>
</gene>
<feature type="region of interest" description="Disordered" evidence="1">
    <location>
        <begin position="83"/>
        <end position="107"/>
    </location>
</feature>
<feature type="domain" description="DUF6570" evidence="2">
    <location>
        <begin position="368"/>
        <end position="509"/>
    </location>
</feature>